<gene>
    <name evidence="7" type="ORF">BDW59DRAFT_54749</name>
</gene>
<evidence type="ECO:0000313" key="7">
    <source>
        <dbReference type="EMBL" id="KAL2827801.1"/>
    </source>
</evidence>
<feature type="compositionally biased region" description="Low complexity" evidence="5">
    <location>
        <begin position="142"/>
        <end position="155"/>
    </location>
</feature>
<evidence type="ECO:0000256" key="2">
    <source>
        <dbReference type="ARBA" id="ARBA00023125"/>
    </source>
</evidence>
<dbReference type="PROSITE" id="PS50217">
    <property type="entry name" value="BZIP"/>
    <property type="match status" value="1"/>
</dbReference>
<evidence type="ECO:0000256" key="5">
    <source>
        <dbReference type="SAM" id="MobiDB-lite"/>
    </source>
</evidence>
<comment type="caution">
    <text evidence="7">The sequence shown here is derived from an EMBL/GenBank/DDBJ whole genome shotgun (WGS) entry which is preliminary data.</text>
</comment>
<dbReference type="SUPFAM" id="SSF57959">
    <property type="entry name" value="Leucine zipper domain"/>
    <property type="match status" value="1"/>
</dbReference>
<reference evidence="7 8" key="1">
    <citation type="submission" date="2024-07" db="EMBL/GenBank/DDBJ databases">
        <title>Section-level genome sequencing and comparative genomics of Aspergillus sections Usti and Cavernicolus.</title>
        <authorList>
            <consortium name="Lawrence Berkeley National Laboratory"/>
            <person name="Nybo J.L."/>
            <person name="Vesth T.C."/>
            <person name="Theobald S."/>
            <person name="Frisvad J.C."/>
            <person name="Larsen T.O."/>
            <person name="Kjaerboelling I."/>
            <person name="Rothschild-Mancinelli K."/>
            <person name="Lyhne E.K."/>
            <person name="Kogle M.E."/>
            <person name="Barry K."/>
            <person name="Clum A."/>
            <person name="Na H."/>
            <person name="Ledsgaard L."/>
            <person name="Lin J."/>
            <person name="Lipzen A."/>
            <person name="Kuo A."/>
            <person name="Riley R."/>
            <person name="Mondo S."/>
            <person name="LaButti K."/>
            <person name="Haridas S."/>
            <person name="Pangalinan J."/>
            <person name="Salamov A.A."/>
            <person name="Simmons B.A."/>
            <person name="Magnuson J.K."/>
            <person name="Chen J."/>
            <person name="Drula E."/>
            <person name="Henrissat B."/>
            <person name="Wiebenga A."/>
            <person name="Lubbers R.J."/>
            <person name="Gomes A.C."/>
            <person name="Makela M.R."/>
            <person name="Stajich J."/>
            <person name="Grigoriev I.V."/>
            <person name="Mortensen U.H."/>
            <person name="De vries R.P."/>
            <person name="Baker S.E."/>
            <person name="Andersen M.R."/>
        </authorList>
    </citation>
    <scope>NUCLEOTIDE SEQUENCE [LARGE SCALE GENOMIC DNA]</scope>
    <source>
        <strain evidence="7 8">CBS 600.67</strain>
    </source>
</reference>
<keyword evidence="4" id="KW-0175">Coiled coil</keyword>
<dbReference type="InterPro" id="IPR000837">
    <property type="entry name" value="AP-1"/>
</dbReference>
<sequence length="322" mass="35942">MSAQAAFYPDPPMEPAVSPRSLLLGNGFGSDFLSLALLEKEPHQPAMTIPPSMSFPSSNDMPPTQAVTPMTDTIDSKPSLRNRHIRPAPIDNRKHSLDIEPPYQHTYPSISSSTFSSFSTSNSNSNSISISQDPADFPFNHSPNSDLSSPKSPSPLHNWPPHDKAQKREKHLERNRAAASKSRQKKKRETDLLKSRYQDVSRKRRLLEEEIKGLHHNLLFLKDQILMHSQCEDESIRLYLGQMVKQATHHESISSAGDAEDWGQGRDSISPERERIAFHPHEMALGMEDPDGAASGLPCGAEKPMMNQMISAGNIFDYQISI</sequence>
<evidence type="ECO:0000256" key="3">
    <source>
        <dbReference type="ARBA" id="ARBA00023163"/>
    </source>
</evidence>
<organism evidence="7 8">
    <name type="scientific">Aspergillus cavernicola</name>
    <dbReference type="NCBI Taxonomy" id="176166"/>
    <lineage>
        <taxon>Eukaryota</taxon>
        <taxon>Fungi</taxon>
        <taxon>Dikarya</taxon>
        <taxon>Ascomycota</taxon>
        <taxon>Pezizomycotina</taxon>
        <taxon>Eurotiomycetes</taxon>
        <taxon>Eurotiomycetidae</taxon>
        <taxon>Eurotiales</taxon>
        <taxon>Aspergillaceae</taxon>
        <taxon>Aspergillus</taxon>
        <taxon>Aspergillus subgen. Nidulantes</taxon>
    </lineage>
</organism>
<dbReference type="EMBL" id="JBFXLS010000023">
    <property type="protein sequence ID" value="KAL2827801.1"/>
    <property type="molecule type" value="Genomic_DNA"/>
</dbReference>
<proteinExistence type="predicted"/>
<evidence type="ECO:0000313" key="8">
    <source>
        <dbReference type="Proteomes" id="UP001610335"/>
    </source>
</evidence>
<protein>
    <recommendedName>
        <fullName evidence="6">BZIP domain-containing protein</fullName>
    </recommendedName>
</protein>
<evidence type="ECO:0000256" key="1">
    <source>
        <dbReference type="ARBA" id="ARBA00023015"/>
    </source>
</evidence>
<feature type="region of interest" description="Disordered" evidence="5">
    <location>
        <begin position="43"/>
        <end position="195"/>
    </location>
</feature>
<evidence type="ECO:0000259" key="6">
    <source>
        <dbReference type="PROSITE" id="PS50217"/>
    </source>
</evidence>
<accession>A0ABR4IJ80</accession>
<keyword evidence="2" id="KW-0238">DNA-binding</keyword>
<dbReference type="Gene3D" id="1.20.5.170">
    <property type="match status" value="1"/>
</dbReference>
<feature type="compositionally biased region" description="Polar residues" evidence="5">
    <location>
        <begin position="54"/>
        <end position="73"/>
    </location>
</feature>
<dbReference type="InterPro" id="IPR004827">
    <property type="entry name" value="bZIP"/>
</dbReference>
<keyword evidence="8" id="KW-1185">Reference proteome</keyword>
<dbReference type="InterPro" id="IPR046347">
    <property type="entry name" value="bZIP_sf"/>
</dbReference>
<feature type="compositionally biased region" description="Basic and acidic residues" evidence="5">
    <location>
        <begin position="160"/>
        <end position="176"/>
    </location>
</feature>
<feature type="domain" description="BZIP" evidence="6">
    <location>
        <begin position="165"/>
        <end position="228"/>
    </location>
</feature>
<name>A0ABR4IJ80_9EURO</name>
<keyword evidence="1" id="KW-0805">Transcription regulation</keyword>
<dbReference type="Proteomes" id="UP001610335">
    <property type="component" value="Unassembled WGS sequence"/>
</dbReference>
<feature type="coiled-coil region" evidence="4">
    <location>
        <begin position="197"/>
        <end position="224"/>
    </location>
</feature>
<keyword evidence="3" id="KW-0804">Transcription</keyword>
<feature type="compositionally biased region" description="Low complexity" evidence="5">
    <location>
        <begin position="109"/>
        <end position="131"/>
    </location>
</feature>
<dbReference type="CDD" id="cd14687">
    <property type="entry name" value="bZIP_ATF2"/>
    <property type="match status" value="1"/>
</dbReference>
<dbReference type="PANTHER" id="PTHR23351:SF24">
    <property type="entry name" value="ACTIVATING TRANSCRIPTION FACTOR 3-RELATED"/>
    <property type="match status" value="1"/>
</dbReference>
<dbReference type="Pfam" id="PF00170">
    <property type="entry name" value="bZIP_1"/>
    <property type="match status" value="1"/>
</dbReference>
<evidence type="ECO:0000256" key="4">
    <source>
        <dbReference type="SAM" id="Coils"/>
    </source>
</evidence>
<dbReference type="PROSITE" id="PS00036">
    <property type="entry name" value="BZIP_BASIC"/>
    <property type="match status" value="1"/>
</dbReference>
<dbReference type="PANTHER" id="PTHR23351">
    <property type="entry name" value="FOS TRANSCRIPTION FACTOR-RELATED"/>
    <property type="match status" value="1"/>
</dbReference>